<sequence length="76" mass="8860">MSIMNYSTTAGSAVDGFFRKLKKDIMRQVLTLRAATFVSEIKQQAIMMIPLFMKMIFTIRKSKIITKDCTNFTFFY</sequence>
<keyword evidence="2" id="KW-1185">Reference proteome</keyword>
<proteinExistence type="predicted"/>
<dbReference type="Proteomes" id="UP000278288">
    <property type="component" value="Chromosome"/>
</dbReference>
<gene>
    <name evidence="1" type="ORF">EG343_07430</name>
</gene>
<organism evidence="1 2">
    <name type="scientific">Chryseobacterium nakagawai</name>
    <dbReference type="NCBI Taxonomy" id="1241982"/>
    <lineage>
        <taxon>Bacteria</taxon>
        <taxon>Pseudomonadati</taxon>
        <taxon>Bacteroidota</taxon>
        <taxon>Flavobacteriia</taxon>
        <taxon>Flavobacteriales</taxon>
        <taxon>Weeksellaceae</taxon>
        <taxon>Chryseobacterium group</taxon>
        <taxon>Chryseobacterium</taxon>
    </lineage>
</organism>
<protein>
    <submittedName>
        <fullName evidence="1">Uncharacterized protein</fullName>
    </submittedName>
</protein>
<dbReference type="AlphaFoldDB" id="A0AAD0YJZ9"/>
<dbReference type="KEGG" id="cnk:EG343_07430"/>
<evidence type="ECO:0000313" key="2">
    <source>
        <dbReference type="Proteomes" id="UP000278288"/>
    </source>
</evidence>
<accession>A0AAD0YJZ9</accession>
<evidence type="ECO:0000313" key="1">
    <source>
        <dbReference type="EMBL" id="AZA90460.1"/>
    </source>
</evidence>
<dbReference type="EMBL" id="CP033923">
    <property type="protein sequence ID" value="AZA90460.1"/>
    <property type="molecule type" value="Genomic_DNA"/>
</dbReference>
<reference evidence="1 2" key="1">
    <citation type="submission" date="2018-11" db="EMBL/GenBank/DDBJ databases">
        <title>Proposal to divide the Flavobacteriaceae and reorganize its genera based on Amino Acid Identity values calculated from whole genome sequences.</title>
        <authorList>
            <person name="Nicholson A.C."/>
            <person name="Gulvik C.A."/>
            <person name="Whitney A.M."/>
            <person name="Humrighouse B.W."/>
            <person name="Bell M."/>
            <person name="Holmes B."/>
            <person name="Steigerwalt A.G."/>
            <person name="Villarma A."/>
            <person name="Sheth M."/>
            <person name="Batra D."/>
            <person name="Pryor J."/>
            <person name="Bernardet J.-F."/>
            <person name="Hugo C."/>
            <person name="Kampfer P."/>
            <person name="Newman J."/>
            <person name="McQuiston J.R."/>
        </authorList>
    </citation>
    <scope>NUCLEOTIDE SEQUENCE [LARGE SCALE GENOMIC DNA]</scope>
    <source>
        <strain evidence="1 2">G0041</strain>
    </source>
</reference>
<name>A0AAD0YJZ9_CHRNA</name>